<comment type="caution">
    <text evidence="2">The sequence shown here is derived from an EMBL/GenBank/DDBJ whole genome shotgun (WGS) entry which is preliminary data.</text>
</comment>
<dbReference type="Gene3D" id="3.40.430.10">
    <property type="entry name" value="Dihydrofolate Reductase, subunit A"/>
    <property type="match status" value="1"/>
</dbReference>
<dbReference type="EMBL" id="QTSU01000005">
    <property type="protein sequence ID" value="RDZ25965.1"/>
    <property type="molecule type" value="Genomic_DNA"/>
</dbReference>
<dbReference type="AlphaFoldDB" id="A0A371JWE3"/>
<evidence type="ECO:0000313" key="2">
    <source>
        <dbReference type="EMBL" id="RDZ25965.1"/>
    </source>
</evidence>
<gene>
    <name evidence="2" type="ORF">DX914_19055</name>
</gene>
<dbReference type="SUPFAM" id="SSF53597">
    <property type="entry name" value="Dihydrofolate reductase-like"/>
    <property type="match status" value="1"/>
</dbReference>
<dbReference type="InterPro" id="IPR002734">
    <property type="entry name" value="RibDG_C"/>
</dbReference>
<accession>A0A371JWE3</accession>
<keyword evidence="3" id="KW-1185">Reference proteome</keyword>
<dbReference type="PANTHER" id="PTHR38011:SF11">
    <property type="entry name" value="2,5-DIAMINO-6-RIBOSYLAMINO-4(3H)-PYRIMIDINONE 5'-PHOSPHATE REDUCTASE"/>
    <property type="match status" value="1"/>
</dbReference>
<evidence type="ECO:0000259" key="1">
    <source>
        <dbReference type="Pfam" id="PF01872"/>
    </source>
</evidence>
<evidence type="ECO:0000313" key="3">
    <source>
        <dbReference type="Proteomes" id="UP000264492"/>
    </source>
</evidence>
<dbReference type="PANTHER" id="PTHR38011">
    <property type="entry name" value="DIHYDROFOLATE REDUCTASE FAMILY PROTEIN (AFU_ORTHOLOGUE AFUA_8G06820)"/>
    <property type="match status" value="1"/>
</dbReference>
<sequence length="191" mass="20700">MRKIIAALQVSLDGLIEGPQGELDWVDSWEDRFDVCGQVDACLLGGGMYPGYEAYWSAVQADPTGVLEFTGRPPTVQEVAYARFAAATEHVVLTRRLNQAAWPQTRIVRDIADIGALKSRSGRDMHAVGGAAFVASLINADLVDELRVIVNPILLGPGKRLFGDVTARHALRLLGAQRLGSGAVRMDYALR</sequence>
<proteinExistence type="predicted"/>
<organism evidence="2 3">
    <name type="scientific">Lysobacter silvisoli</name>
    <dbReference type="NCBI Taxonomy" id="2293254"/>
    <lineage>
        <taxon>Bacteria</taxon>
        <taxon>Pseudomonadati</taxon>
        <taxon>Pseudomonadota</taxon>
        <taxon>Gammaproteobacteria</taxon>
        <taxon>Lysobacterales</taxon>
        <taxon>Lysobacteraceae</taxon>
        <taxon>Lysobacter</taxon>
    </lineage>
</organism>
<dbReference type="GO" id="GO:0008703">
    <property type="term" value="F:5-amino-6-(5-phosphoribosylamino)uracil reductase activity"/>
    <property type="evidence" value="ECO:0007669"/>
    <property type="project" value="InterPro"/>
</dbReference>
<dbReference type="OrthoDB" id="7342392at2"/>
<name>A0A371JWE3_9GAMM</name>
<dbReference type="RefSeq" id="WP_115861804.1">
    <property type="nucleotide sequence ID" value="NZ_QTSU01000005.1"/>
</dbReference>
<dbReference type="InterPro" id="IPR024072">
    <property type="entry name" value="DHFR-like_dom_sf"/>
</dbReference>
<dbReference type="Proteomes" id="UP000264492">
    <property type="component" value="Unassembled WGS sequence"/>
</dbReference>
<dbReference type="InterPro" id="IPR050765">
    <property type="entry name" value="Riboflavin_Biosynth_HTPR"/>
</dbReference>
<protein>
    <submittedName>
        <fullName evidence="2">Dihydrofolate reductase</fullName>
    </submittedName>
</protein>
<dbReference type="Pfam" id="PF01872">
    <property type="entry name" value="RibD_C"/>
    <property type="match status" value="1"/>
</dbReference>
<dbReference type="GO" id="GO:0009231">
    <property type="term" value="P:riboflavin biosynthetic process"/>
    <property type="evidence" value="ECO:0007669"/>
    <property type="project" value="InterPro"/>
</dbReference>
<feature type="domain" description="Bacterial bifunctional deaminase-reductase C-terminal" evidence="1">
    <location>
        <begin position="2"/>
        <end position="184"/>
    </location>
</feature>
<reference evidence="2 3" key="1">
    <citation type="submission" date="2018-08" db="EMBL/GenBank/DDBJ databases">
        <title>Lysobacter sp. zong2l5, whole genome shotgun sequence.</title>
        <authorList>
            <person name="Zhang X."/>
            <person name="Feng G."/>
            <person name="Zhu H."/>
        </authorList>
    </citation>
    <scope>NUCLEOTIDE SEQUENCE [LARGE SCALE GENOMIC DNA]</scope>
    <source>
        <strain evidence="3">zong2l5</strain>
    </source>
</reference>